<dbReference type="EMBL" id="PUUL01000033">
    <property type="protein sequence ID" value="RXD55239.1"/>
    <property type="molecule type" value="Genomic_DNA"/>
</dbReference>
<gene>
    <name evidence="3" type="ORF">DB769_07015</name>
    <name evidence="2" type="ORF">G3W61_18430</name>
    <name evidence="1" type="ORF">XP315_11095</name>
</gene>
<dbReference type="EMBL" id="JAAGYU010000109">
    <property type="protein sequence ID" value="NEL78199.1"/>
    <property type="molecule type" value="Genomic_DNA"/>
</dbReference>
<reference evidence="3 5" key="2">
    <citation type="submission" date="2018-02" db="EMBL/GenBank/DDBJ databases">
        <title>Characterization of Xanthomonas diversity in transplant houses and field plants.</title>
        <authorList>
            <person name="Abrahamian P."/>
            <person name="Timilsina S."/>
            <person name="Minsavage G.V."/>
            <person name="Goss E.M."/>
            <person name="Jones J.B."/>
            <person name="Vallad G.E."/>
        </authorList>
    </citation>
    <scope>NUCLEOTIDE SEQUENCE [LARGE SCALE GENOMIC DNA]</scope>
    <source>
        <strain evidence="3 5">GEV2132</strain>
    </source>
</reference>
<dbReference type="AlphaFoldDB" id="A0A0G9C6A8"/>
<evidence type="ECO:0000313" key="5">
    <source>
        <dbReference type="Proteomes" id="UP000289372"/>
    </source>
</evidence>
<reference evidence="2 6" key="3">
    <citation type="submission" date="2019-11" db="EMBL/GenBank/DDBJ databases">
        <title>Genome-resolved metagenomics to study the prevalence of co-infection and intraspecific heterogeneity among plant pathogen metapopulations.</title>
        <authorList>
            <person name="Newberry E."/>
            <person name="Bhandari R."/>
            <person name="Kemble J."/>
            <person name="Sikora E."/>
            <person name="Potnis N."/>
        </authorList>
    </citation>
    <scope>NUCLEOTIDE SEQUENCE [LARGE SCALE GENOMIC DNA]</scope>
    <source>
        <strain evidence="2">Xp_Tom_Tuscaloosa_18b</strain>
    </source>
</reference>
<dbReference type="Proteomes" id="UP000289372">
    <property type="component" value="Unassembled WGS sequence"/>
</dbReference>
<dbReference type="EMBL" id="JZUY01000040">
    <property type="protein sequence ID" value="KLC05521.1"/>
    <property type="molecule type" value="Genomic_DNA"/>
</dbReference>
<dbReference type="RefSeq" id="WP_008574518.1">
    <property type="nucleotide sequence ID" value="NZ_CP018475.1"/>
</dbReference>
<sequence>MRVIAIATLRDYWEANPPAEQPLKAWYDEAKAATWKSPQDIKNAYRNASFIANNRVVFNIKGNDYRLIVAVAYRVRIVYVKFIGTHAEYDQIDAVTIEVD</sequence>
<dbReference type="GO" id="GO:0004519">
    <property type="term" value="F:endonuclease activity"/>
    <property type="evidence" value="ECO:0007669"/>
    <property type="project" value="InterPro"/>
</dbReference>
<dbReference type="Proteomes" id="UP000471082">
    <property type="component" value="Unassembled WGS sequence"/>
</dbReference>
<accession>A0A0G9C6A8</accession>
<dbReference type="InterPro" id="IPR018669">
    <property type="entry name" value="Toxin_HigB"/>
</dbReference>
<dbReference type="Pfam" id="PF09907">
    <property type="entry name" value="HigB_toxin"/>
    <property type="match status" value="1"/>
</dbReference>
<proteinExistence type="predicted"/>
<dbReference type="GeneID" id="61778002"/>
<evidence type="ECO:0000313" key="4">
    <source>
        <dbReference type="Proteomes" id="UP000035369"/>
    </source>
</evidence>
<name>A0A0G9C6A8_XANPE</name>
<evidence type="ECO:0000313" key="6">
    <source>
        <dbReference type="Proteomes" id="UP000471082"/>
    </source>
</evidence>
<dbReference type="KEGG" id="xpe:BJD13_11190"/>
<reference evidence="1 4" key="1">
    <citation type="submission" date="2015-02" db="EMBL/GenBank/DDBJ databases">
        <title>Whole genome sequencing of multiple isolates of three species of pepper and tomato-infecting xanthomonads reveals genetic diversity in field strains and pinpoints effectors responsible for host specificity.</title>
        <authorList>
            <person name="Schwartz A."/>
            <person name="Dahlbeck D."/>
            <person name="Staskawicz B."/>
            <person name="Bart R."/>
            <person name="Potnis N."/>
            <person name="Minsavage G."/>
            <person name="Timilsina S."/>
            <person name="Goss E."/>
            <person name="Jones J."/>
            <person name="Vallad G."/>
            <person name="Barak J."/>
            <person name="Miller S."/>
            <person name="Ritchie D."/>
            <person name="Martins J.Jr."/>
            <person name="Patane J.S."/>
            <person name="Setubal J.C."/>
        </authorList>
    </citation>
    <scope>NUCLEOTIDE SEQUENCE [LARGE SCALE GENOMIC DNA]</scope>
    <source>
        <strain evidence="1 4">Xp3-15</strain>
    </source>
</reference>
<organism evidence="2 6">
    <name type="scientific">Xanthomonas perforans</name>
    <dbReference type="NCBI Taxonomy" id="442694"/>
    <lineage>
        <taxon>Bacteria</taxon>
        <taxon>Pseudomonadati</taxon>
        <taxon>Pseudomonadota</taxon>
        <taxon>Gammaproteobacteria</taxon>
        <taxon>Lysobacterales</taxon>
        <taxon>Lysobacteraceae</taxon>
        <taxon>Xanthomonas</taxon>
    </lineage>
</organism>
<keyword evidence="4" id="KW-1185">Reference proteome</keyword>
<comment type="caution">
    <text evidence="2">The sequence shown here is derived from an EMBL/GenBank/DDBJ whole genome shotgun (WGS) entry which is preliminary data.</text>
</comment>
<protein>
    <submittedName>
        <fullName evidence="1">Toxin RelE</fullName>
    </submittedName>
    <submittedName>
        <fullName evidence="2">Type II toxin-antitoxin system HigB family toxin</fullName>
    </submittedName>
</protein>
<dbReference type="GO" id="GO:0110001">
    <property type="term" value="C:toxin-antitoxin complex"/>
    <property type="evidence" value="ECO:0007669"/>
    <property type="project" value="InterPro"/>
</dbReference>
<evidence type="ECO:0000313" key="3">
    <source>
        <dbReference type="EMBL" id="RXD55239.1"/>
    </source>
</evidence>
<dbReference type="Proteomes" id="UP000035369">
    <property type="component" value="Unassembled WGS sequence"/>
</dbReference>
<evidence type="ECO:0000313" key="1">
    <source>
        <dbReference type="EMBL" id="KLC05521.1"/>
    </source>
</evidence>
<dbReference type="GO" id="GO:0003723">
    <property type="term" value="F:RNA binding"/>
    <property type="evidence" value="ECO:0007669"/>
    <property type="project" value="InterPro"/>
</dbReference>
<evidence type="ECO:0000313" key="2">
    <source>
        <dbReference type="EMBL" id="NEL78199.1"/>
    </source>
</evidence>